<dbReference type="EMBL" id="VOXD01000014">
    <property type="protein sequence ID" value="TXF89389.1"/>
    <property type="molecule type" value="Genomic_DNA"/>
</dbReference>
<dbReference type="Pfam" id="PF12770">
    <property type="entry name" value="CHAT"/>
    <property type="match status" value="1"/>
</dbReference>
<keyword evidence="1" id="KW-0812">Transmembrane</keyword>
<dbReference type="AlphaFoldDB" id="A0A5C7FGC1"/>
<evidence type="ECO:0000313" key="3">
    <source>
        <dbReference type="EMBL" id="TXF89389.1"/>
    </source>
</evidence>
<dbReference type="RefSeq" id="WP_147930699.1">
    <property type="nucleotide sequence ID" value="NZ_VOXD01000014.1"/>
</dbReference>
<reference evidence="3 4" key="1">
    <citation type="submission" date="2019-08" db="EMBL/GenBank/DDBJ databases">
        <title>Lewinella sp. strain SSH13 Genome sequencing and assembly.</title>
        <authorList>
            <person name="Kim I."/>
        </authorList>
    </citation>
    <scope>NUCLEOTIDE SEQUENCE [LARGE SCALE GENOMIC DNA]</scope>
    <source>
        <strain evidence="3 4">SSH13</strain>
    </source>
</reference>
<feature type="transmembrane region" description="Helical" evidence="1">
    <location>
        <begin position="833"/>
        <end position="850"/>
    </location>
</feature>
<accession>A0A5C7FGC1</accession>
<dbReference type="PANTHER" id="PTHR10098">
    <property type="entry name" value="RAPSYN-RELATED"/>
    <property type="match status" value="1"/>
</dbReference>
<sequence length="857" mass="96218">MKKIMLLLSLLLTLTSVRGNCFKFEIKYLPILNNVPSAELLEKYNESGDCDLRFLYAARMIRAFDENDIGAAGDLFRQAAEVMNEFPKGDKVSLRIVYLYASLLEANGESSKANLYYSYVYQNVNPKSTLATLSNTAILGIRNSIEGFDLWKSKLLSDLHEKEYSINDQAVILLKLSEYVLSEDAASMILSFSDFSSAISDEQLKYFYLLKKSRFYSHKREKGYSDIFNKADALYQKIGNPKFTTNHLTTKARILNRLGLYSEALECSEKMIERVLDNYGSIDDILSSPPPYSPSLYSTLNLHALTMLFQTRLGKGLPPVIDAFNIYELNFLQKHRSSLNLINNLVLEKRNHLPSPAINALIVGFYLYNETKDISYLNRSIQVLDRWTGSGNFYWANIRGLARQDEMKGNKFLDAQRELDQLLQPLPDMSLKDIYDRIVKVNERQHEMTLVYPELPDLLEENSKIDLSLVSEGLAKDTSAILCFYSSDDALYRLLVTPDTIEMADLYDSRTRALALTSELQSLSNPRTKKGDYAEASRELYRLLFTGIDSLLTPNVHLIATGELENVPFPALRRDAEGETARYLGTEVAISRQMSIGSMRVLRDQEIAARKASPLGLAPVFANESLQAADLHQAGFVLPPLFYNTDELEALEARGPGDYFYGEEATLSNYQRNVTDHSIIHLATHAISSEIDGLRSRIYLAGNEDMPSELFASDIGDRTLNADLVVLSACETSNGGRHATEGRISLTKAYLAAGARSVVSSNWAVDDFATATLMDKFYHYIQEGKPPHQALRLSRKAYLSKYPEAPPYKWAAFEAYGGMQAVAWDRSGSLKSVLGFGSVAVMLVGGLLYFRTRKKAA</sequence>
<name>A0A5C7FGC1_9BACT</name>
<dbReference type="OrthoDB" id="9771112at2"/>
<keyword evidence="1" id="KW-1133">Transmembrane helix</keyword>
<dbReference type="Proteomes" id="UP000321907">
    <property type="component" value="Unassembled WGS sequence"/>
</dbReference>
<comment type="caution">
    <text evidence="3">The sequence shown here is derived from an EMBL/GenBank/DDBJ whole genome shotgun (WGS) entry which is preliminary data.</text>
</comment>
<protein>
    <submittedName>
        <fullName evidence="3">CHAT domain-containing protein</fullName>
    </submittedName>
</protein>
<keyword evidence="1" id="KW-0472">Membrane</keyword>
<evidence type="ECO:0000256" key="1">
    <source>
        <dbReference type="SAM" id="Phobius"/>
    </source>
</evidence>
<dbReference type="InterPro" id="IPR024983">
    <property type="entry name" value="CHAT_dom"/>
</dbReference>
<gene>
    <name evidence="3" type="ORF">FUA23_10500</name>
</gene>
<keyword evidence="4" id="KW-1185">Reference proteome</keyword>
<evidence type="ECO:0000259" key="2">
    <source>
        <dbReference type="Pfam" id="PF12770"/>
    </source>
</evidence>
<dbReference type="PANTHER" id="PTHR10098:SF108">
    <property type="entry name" value="TETRATRICOPEPTIDE REPEAT PROTEIN 28"/>
    <property type="match status" value="1"/>
</dbReference>
<proteinExistence type="predicted"/>
<organism evidence="3 4">
    <name type="scientific">Neolewinella aurantiaca</name>
    <dbReference type="NCBI Taxonomy" id="2602767"/>
    <lineage>
        <taxon>Bacteria</taxon>
        <taxon>Pseudomonadati</taxon>
        <taxon>Bacteroidota</taxon>
        <taxon>Saprospiria</taxon>
        <taxon>Saprospirales</taxon>
        <taxon>Lewinellaceae</taxon>
        <taxon>Neolewinella</taxon>
    </lineage>
</organism>
<evidence type="ECO:0000313" key="4">
    <source>
        <dbReference type="Proteomes" id="UP000321907"/>
    </source>
</evidence>
<feature type="domain" description="CHAT" evidence="2">
    <location>
        <begin position="536"/>
        <end position="817"/>
    </location>
</feature>